<evidence type="ECO:0008006" key="4">
    <source>
        <dbReference type="Google" id="ProtNLM"/>
    </source>
</evidence>
<gene>
    <name evidence="2" type="ORF">AX018_100244</name>
</gene>
<protein>
    <recommendedName>
        <fullName evidence="4">DUF4124 domain-containing protein</fullName>
    </recommendedName>
</protein>
<sequence>MIKQSIVVSAMLLVAPAWAINKCKGPDGKTVYQDGPCSASETVQALKLQQQNGSGQAQQMPFKSIELPPERVQEIAYAGMVLAKQRLKDPDSAKFSNVRAYSFNGRGKTYVMTCGELNAKNSYGGYVGSKPFWVYDGVFTETYNHYERNSNMTLLMGDVQAACLKDGVLSSIN</sequence>
<accession>A0A328ZM32</accession>
<keyword evidence="1" id="KW-0732">Signal</keyword>
<keyword evidence="3" id="KW-1185">Reference proteome</keyword>
<reference evidence="2 3" key="1">
    <citation type="submission" date="2018-06" db="EMBL/GenBank/DDBJ databases">
        <title>Genomic Encyclopedia of Archaeal and Bacterial Type Strains, Phase II (KMG-II): from individual species to whole genera.</title>
        <authorList>
            <person name="Goeker M."/>
        </authorList>
    </citation>
    <scope>NUCLEOTIDE SEQUENCE [LARGE SCALE GENOMIC DNA]</scope>
    <source>
        <strain evidence="2 3">CFPB 3232</strain>
    </source>
</reference>
<evidence type="ECO:0000313" key="3">
    <source>
        <dbReference type="Proteomes" id="UP000248856"/>
    </source>
</evidence>
<dbReference type="AlphaFoldDB" id="A0A328ZM32"/>
<dbReference type="EMBL" id="QLTA01000002">
    <property type="protein sequence ID" value="RAR86083.1"/>
    <property type="molecule type" value="Genomic_DNA"/>
</dbReference>
<proteinExistence type="predicted"/>
<comment type="caution">
    <text evidence="2">The sequence shown here is derived from an EMBL/GenBank/DDBJ whole genome shotgun (WGS) entry which is preliminary data.</text>
</comment>
<dbReference type="Proteomes" id="UP000248856">
    <property type="component" value="Unassembled WGS sequence"/>
</dbReference>
<evidence type="ECO:0000313" key="2">
    <source>
        <dbReference type="EMBL" id="RAR86083.1"/>
    </source>
</evidence>
<feature type="chain" id="PRO_5016315677" description="DUF4124 domain-containing protein" evidence="1">
    <location>
        <begin position="20"/>
        <end position="173"/>
    </location>
</feature>
<dbReference type="RefSeq" id="WP_146749192.1">
    <property type="nucleotide sequence ID" value="NZ_CBCSGC010000002.1"/>
</dbReference>
<dbReference type="OrthoDB" id="8820721at2"/>
<evidence type="ECO:0000256" key="1">
    <source>
        <dbReference type="SAM" id="SignalP"/>
    </source>
</evidence>
<feature type="signal peptide" evidence="1">
    <location>
        <begin position="1"/>
        <end position="19"/>
    </location>
</feature>
<organism evidence="2 3">
    <name type="scientific">Paracidovorax anthurii</name>
    <dbReference type="NCBI Taxonomy" id="78229"/>
    <lineage>
        <taxon>Bacteria</taxon>
        <taxon>Pseudomonadati</taxon>
        <taxon>Pseudomonadota</taxon>
        <taxon>Betaproteobacteria</taxon>
        <taxon>Burkholderiales</taxon>
        <taxon>Comamonadaceae</taxon>
        <taxon>Paracidovorax</taxon>
    </lineage>
</organism>
<name>A0A328ZM32_9BURK</name>